<dbReference type="CDD" id="cd04458">
    <property type="entry name" value="CSP_CDS"/>
    <property type="match status" value="1"/>
</dbReference>
<dbReference type="PANTHER" id="PTHR46565:SF20">
    <property type="entry name" value="COLD SHOCK DOMAIN-CONTAINING PROTEIN 4"/>
    <property type="match status" value="1"/>
</dbReference>
<dbReference type="PIRSF" id="PIRSF002599">
    <property type="entry name" value="Cold_shock_A"/>
    <property type="match status" value="1"/>
</dbReference>
<protein>
    <submittedName>
        <fullName evidence="8">Cold shock domain-containing protein</fullName>
    </submittedName>
</protein>
<sequence length="104" mass="11274">MQSGTVKWFDAAKGFGFVIPSDGGADIYINLKVLQKAGLGTLEPGAAVNFSVANRGGKEFVEEVAVIAAPLPLIERNDPPKAMAKTQLLDEEELFEREWGLRRA</sequence>
<geneLocation type="plasmid" evidence="8 9">
    <name>unnamed1</name>
</geneLocation>
<evidence type="ECO:0000256" key="6">
    <source>
        <dbReference type="ARBA" id="ARBA00023163"/>
    </source>
</evidence>
<keyword evidence="4" id="KW-0238">DNA-binding</keyword>
<dbReference type="SUPFAM" id="SSF50249">
    <property type="entry name" value="Nucleic acid-binding proteins"/>
    <property type="match status" value="1"/>
</dbReference>
<dbReference type="RefSeq" id="WP_142831879.1">
    <property type="nucleotide sequence ID" value="NZ_CP117268.1"/>
</dbReference>
<evidence type="ECO:0000259" key="7">
    <source>
        <dbReference type="PROSITE" id="PS51857"/>
    </source>
</evidence>
<proteinExistence type="predicted"/>
<dbReference type="Pfam" id="PF00313">
    <property type="entry name" value="CSD"/>
    <property type="match status" value="1"/>
</dbReference>
<dbReference type="EMBL" id="CP117268">
    <property type="protein sequence ID" value="WFS24976.1"/>
    <property type="molecule type" value="Genomic_DNA"/>
</dbReference>
<dbReference type="PANTHER" id="PTHR46565">
    <property type="entry name" value="COLD SHOCK DOMAIN PROTEIN 2"/>
    <property type="match status" value="1"/>
</dbReference>
<dbReference type="InterPro" id="IPR002059">
    <property type="entry name" value="CSP_DNA-bd"/>
</dbReference>
<evidence type="ECO:0000313" key="9">
    <source>
        <dbReference type="Proteomes" id="UP000318939"/>
    </source>
</evidence>
<keyword evidence="3" id="KW-0805">Transcription regulation</keyword>
<dbReference type="InterPro" id="IPR012340">
    <property type="entry name" value="NA-bd_OB-fold"/>
</dbReference>
<keyword evidence="5" id="KW-0010">Activator</keyword>
<gene>
    <name evidence="8" type="ORF">PR018_22030</name>
</gene>
<accession>A0ABY8IML9</accession>
<comment type="subcellular location">
    <subcellularLocation>
        <location evidence="1">Cytoplasm</location>
    </subcellularLocation>
</comment>
<dbReference type="InterPro" id="IPR011129">
    <property type="entry name" value="CSD"/>
</dbReference>
<keyword evidence="9" id="KW-1185">Reference proteome</keyword>
<feature type="domain" description="CSD" evidence="7">
    <location>
        <begin position="1"/>
        <end position="68"/>
    </location>
</feature>
<organism evidence="8 9">
    <name type="scientific">Rhizobium rhododendri</name>
    <dbReference type="NCBI Taxonomy" id="2506430"/>
    <lineage>
        <taxon>Bacteria</taxon>
        <taxon>Pseudomonadati</taxon>
        <taxon>Pseudomonadota</taxon>
        <taxon>Alphaproteobacteria</taxon>
        <taxon>Hyphomicrobiales</taxon>
        <taxon>Rhizobiaceae</taxon>
        <taxon>Rhizobium/Agrobacterium group</taxon>
        <taxon>Rhizobium</taxon>
    </lineage>
</organism>
<reference evidence="8 9" key="2">
    <citation type="journal article" date="2023" name="MicrobiologyOpen">
        <title>Genomics of the tumorigenes clade of the family Rhizobiaceae and description of Rhizobium rhododendri sp. nov.</title>
        <authorList>
            <person name="Kuzmanovic N."/>
            <person name="diCenzo G.C."/>
            <person name="Bunk B."/>
            <person name="Sproeer C."/>
            <person name="Fruehling A."/>
            <person name="Neumann-Schaal M."/>
            <person name="Overmann J."/>
            <person name="Smalla K."/>
        </authorList>
    </citation>
    <scope>NUCLEOTIDE SEQUENCE [LARGE SCALE GENOMIC DNA]</scope>
    <source>
        <strain evidence="9">rho-6.2</strain>
        <plasmid evidence="8 9">unnamed1</plasmid>
    </source>
</reference>
<dbReference type="Proteomes" id="UP000318939">
    <property type="component" value="Plasmid unnamed1"/>
</dbReference>
<reference evidence="8 9" key="1">
    <citation type="journal article" date="2019" name="Phytopathology">
        <title>A Novel Group of Rhizobium tumorigenes-Like Agrobacteria Associated with Crown Gall Disease of Rhododendron and Blueberry.</title>
        <authorList>
            <person name="Kuzmanovic N."/>
            <person name="Behrens P."/>
            <person name="Idczak E."/>
            <person name="Wagner S."/>
            <person name="Gotz M."/>
            <person name="Sproer C."/>
            <person name="Bunk B."/>
            <person name="Overmann J."/>
            <person name="Smalla K."/>
        </authorList>
    </citation>
    <scope>NUCLEOTIDE SEQUENCE [LARGE SCALE GENOMIC DNA]</scope>
    <source>
        <strain evidence="9">rho-6.2</strain>
        <plasmid evidence="8">unnamed1</plasmid>
    </source>
</reference>
<dbReference type="InterPro" id="IPR012156">
    <property type="entry name" value="Cold_shock_CspA"/>
</dbReference>
<dbReference type="PRINTS" id="PR00050">
    <property type="entry name" value="COLDSHOCK"/>
</dbReference>
<keyword evidence="6" id="KW-0804">Transcription</keyword>
<keyword evidence="2" id="KW-0963">Cytoplasm</keyword>
<evidence type="ECO:0000313" key="8">
    <source>
        <dbReference type="EMBL" id="WFS24976.1"/>
    </source>
</evidence>
<name>A0ABY8IML9_9HYPH</name>
<evidence type="ECO:0000256" key="2">
    <source>
        <dbReference type="ARBA" id="ARBA00022490"/>
    </source>
</evidence>
<dbReference type="Gene3D" id="2.40.50.140">
    <property type="entry name" value="Nucleic acid-binding proteins"/>
    <property type="match status" value="1"/>
</dbReference>
<evidence type="ECO:0000256" key="5">
    <source>
        <dbReference type="ARBA" id="ARBA00023159"/>
    </source>
</evidence>
<dbReference type="SMART" id="SM00357">
    <property type="entry name" value="CSP"/>
    <property type="match status" value="1"/>
</dbReference>
<evidence type="ECO:0000256" key="4">
    <source>
        <dbReference type="ARBA" id="ARBA00023125"/>
    </source>
</evidence>
<keyword evidence="8" id="KW-0614">Plasmid</keyword>
<dbReference type="PROSITE" id="PS51857">
    <property type="entry name" value="CSD_2"/>
    <property type="match status" value="1"/>
</dbReference>
<evidence type="ECO:0000256" key="1">
    <source>
        <dbReference type="ARBA" id="ARBA00004496"/>
    </source>
</evidence>
<evidence type="ECO:0000256" key="3">
    <source>
        <dbReference type="ARBA" id="ARBA00023015"/>
    </source>
</evidence>